<feature type="domain" description="FeoB-type G" evidence="2">
    <location>
        <begin position="14"/>
        <end position="152"/>
    </location>
</feature>
<dbReference type="EMBL" id="CP014167">
    <property type="protein sequence ID" value="ANS74432.1"/>
    <property type="molecule type" value="Genomic_DNA"/>
</dbReference>
<dbReference type="STRING" id="1462996.AWM70_07430"/>
<dbReference type="GO" id="GO:0005886">
    <property type="term" value="C:plasma membrane"/>
    <property type="evidence" value="ECO:0007669"/>
    <property type="project" value="TreeGrafter"/>
</dbReference>
<dbReference type="OrthoDB" id="9809127at2"/>
<protein>
    <recommendedName>
        <fullName evidence="6">Ferrous iron transporter B</fullName>
    </recommendedName>
</protein>
<evidence type="ECO:0000313" key="5">
    <source>
        <dbReference type="Proteomes" id="UP000092573"/>
    </source>
</evidence>
<keyword evidence="1" id="KW-1133">Transmembrane helix</keyword>
<dbReference type="Pfam" id="PF02421">
    <property type="entry name" value="FeoB_N"/>
    <property type="match status" value="1"/>
</dbReference>
<proteinExistence type="predicted"/>
<dbReference type="KEGG" id="pyg:AWM70_07430"/>
<dbReference type="InterPro" id="IPR030389">
    <property type="entry name" value="G_FEOB_dom"/>
</dbReference>
<dbReference type="InterPro" id="IPR050860">
    <property type="entry name" value="FeoB_GTPase"/>
</dbReference>
<dbReference type="InterPro" id="IPR027417">
    <property type="entry name" value="P-loop_NTPase"/>
</dbReference>
<name>A0A1B1MZ26_9BACL</name>
<dbReference type="Pfam" id="PF07670">
    <property type="entry name" value="Gate"/>
    <property type="match status" value="1"/>
</dbReference>
<accession>A0A1B1MZ26</accession>
<dbReference type="GO" id="GO:0015093">
    <property type="term" value="F:ferrous iron transmembrane transporter activity"/>
    <property type="evidence" value="ECO:0007669"/>
    <property type="project" value="TreeGrafter"/>
</dbReference>
<sequence>MLNAAAQLAPGKQHVVLIGFESSGKSSLFRGLTGEATGEEANFKGSTVMSRQARFTEDMDLIDLPGMRLKDDSLTTRIAMQHLSESDRVLLVVRGTHASEELPRLLEAAQVESKPGVLVLTFEDKTTTQLYQLAEQLKDWLGIPVITVDTRHLSEGKIRQIQAGLRLSRPIRQGAAAPDMVMEAVKPQETWFEHAVWGRWLSLCTLLLMFALPVVLAYLISGWLQPLLDSAIIDPVKQGLQAAPAFIQSLLIGDYGLISLGLYSFVWAFPVVLLLGFSLAVVEESGLKDRITDSLDGWLRKIGLTGRDLIPVISGFGCNVVAVFQSRTCSSCTRQACVSLIAFGSACSYQIGASLSIFSSAGRLWLFVPYLAVLFIAGAVHTRIWNRHGHNLPLPAYEAKTFLQVPSGKAVSWRLRSVIKQFLTQAMPIFLLICLVAASLNYWGVLNKLSEWAAPALQIFRLPEEASNGILFSVLRKDGLLTLNQDGGALVASLQTSQLFVLVFLASTLTACLVTLWTIRKEMGIRTAASIAGKQLLTSVCVSMLIAWLTAWH</sequence>
<dbReference type="AlphaFoldDB" id="A0A1B1MZ26"/>
<feature type="transmembrane region" description="Helical" evidence="1">
    <location>
        <begin position="364"/>
        <end position="385"/>
    </location>
</feature>
<evidence type="ECO:0000259" key="2">
    <source>
        <dbReference type="Pfam" id="PF02421"/>
    </source>
</evidence>
<dbReference type="InterPro" id="IPR011642">
    <property type="entry name" value="Gate_dom"/>
</dbReference>
<dbReference type="GO" id="GO:0005525">
    <property type="term" value="F:GTP binding"/>
    <property type="evidence" value="ECO:0007669"/>
    <property type="project" value="InterPro"/>
</dbReference>
<dbReference type="Proteomes" id="UP000092573">
    <property type="component" value="Chromosome"/>
</dbReference>
<feature type="transmembrane region" description="Helical" evidence="1">
    <location>
        <begin position="422"/>
        <end position="443"/>
    </location>
</feature>
<evidence type="ECO:0000256" key="1">
    <source>
        <dbReference type="SAM" id="Phobius"/>
    </source>
</evidence>
<evidence type="ECO:0000313" key="4">
    <source>
        <dbReference type="EMBL" id="ANS74432.1"/>
    </source>
</evidence>
<feature type="transmembrane region" description="Helical" evidence="1">
    <location>
        <begin position="260"/>
        <end position="282"/>
    </location>
</feature>
<dbReference type="PANTHER" id="PTHR43185:SF1">
    <property type="entry name" value="FE(2+) TRANSPORTER FEOB"/>
    <property type="match status" value="1"/>
</dbReference>
<gene>
    <name evidence="4" type="ORF">AWM70_07430</name>
</gene>
<feature type="transmembrane region" description="Helical" evidence="1">
    <location>
        <begin position="499"/>
        <end position="519"/>
    </location>
</feature>
<evidence type="ECO:0008006" key="6">
    <source>
        <dbReference type="Google" id="ProtNLM"/>
    </source>
</evidence>
<organism evidence="4 5">
    <name type="scientific">Paenibacillus yonginensis</name>
    <dbReference type="NCBI Taxonomy" id="1462996"/>
    <lineage>
        <taxon>Bacteria</taxon>
        <taxon>Bacillati</taxon>
        <taxon>Bacillota</taxon>
        <taxon>Bacilli</taxon>
        <taxon>Bacillales</taxon>
        <taxon>Paenibacillaceae</taxon>
        <taxon>Paenibacillus</taxon>
    </lineage>
</organism>
<dbReference type="RefSeq" id="WP_068695104.1">
    <property type="nucleotide sequence ID" value="NZ_CP014167.1"/>
</dbReference>
<keyword evidence="5" id="KW-1185">Reference proteome</keyword>
<dbReference type="PANTHER" id="PTHR43185">
    <property type="entry name" value="FERROUS IRON TRANSPORT PROTEIN B"/>
    <property type="match status" value="1"/>
</dbReference>
<feature type="transmembrane region" description="Helical" evidence="1">
    <location>
        <begin position="531"/>
        <end position="551"/>
    </location>
</feature>
<dbReference type="SUPFAM" id="SSF52540">
    <property type="entry name" value="P-loop containing nucleoside triphosphate hydrolases"/>
    <property type="match status" value="1"/>
</dbReference>
<feature type="domain" description="Nucleoside transporter/FeoB GTPase Gate" evidence="3">
    <location>
        <begin position="265"/>
        <end position="358"/>
    </location>
</feature>
<feature type="transmembrane region" description="Helical" evidence="1">
    <location>
        <begin position="336"/>
        <end position="358"/>
    </location>
</feature>
<evidence type="ECO:0000259" key="3">
    <source>
        <dbReference type="Pfam" id="PF07670"/>
    </source>
</evidence>
<feature type="transmembrane region" description="Helical" evidence="1">
    <location>
        <begin position="200"/>
        <end position="220"/>
    </location>
</feature>
<reference evidence="4 5" key="1">
    <citation type="submission" date="2016-01" db="EMBL/GenBank/DDBJ databases">
        <title>Complete Genome Sequence of Paenibacillus yonginensis DCY84, a novel Plant Growth-Promoting Bacteria with Elicitation of Induced Systemic Resistance.</title>
        <authorList>
            <person name="Kim Y.J."/>
            <person name="Yang D.C."/>
            <person name="Sukweenadhi J."/>
        </authorList>
    </citation>
    <scope>NUCLEOTIDE SEQUENCE [LARGE SCALE GENOMIC DNA]</scope>
    <source>
        <strain evidence="4 5">DCY84</strain>
    </source>
</reference>
<keyword evidence="1" id="KW-0472">Membrane</keyword>
<keyword evidence="1" id="KW-0812">Transmembrane</keyword>
<dbReference type="Gene3D" id="3.40.50.300">
    <property type="entry name" value="P-loop containing nucleotide triphosphate hydrolases"/>
    <property type="match status" value="1"/>
</dbReference>